<keyword evidence="2 5" id="KW-0812">Transmembrane</keyword>
<dbReference type="OrthoDB" id="1934762at2759"/>
<protein>
    <recommendedName>
        <fullName evidence="6">Late embryogenesis abundant protein LEA-2 subgroup domain-containing protein</fullName>
    </recommendedName>
</protein>
<evidence type="ECO:0000256" key="1">
    <source>
        <dbReference type="ARBA" id="ARBA00004167"/>
    </source>
</evidence>
<reference evidence="8" key="2">
    <citation type="journal article" date="2018" name="BMC Genomics">
        <title>A manually annotated Actinidia chinensis var. chinensis (kiwifruit) genome highlights the challenges associated with draft genomes and gene prediction in plants.</title>
        <authorList>
            <person name="Pilkington S.M."/>
            <person name="Crowhurst R."/>
            <person name="Hilario E."/>
            <person name="Nardozza S."/>
            <person name="Fraser L."/>
            <person name="Peng Y."/>
            <person name="Gunaseelan K."/>
            <person name="Simpson R."/>
            <person name="Tahir J."/>
            <person name="Deroles S.C."/>
            <person name="Templeton K."/>
            <person name="Luo Z."/>
            <person name="Davy M."/>
            <person name="Cheng C."/>
            <person name="McNeilage M."/>
            <person name="Scaglione D."/>
            <person name="Liu Y."/>
            <person name="Zhang Q."/>
            <person name="Datson P."/>
            <person name="De Silva N."/>
            <person name="Gardiner S.E."/>
            <person name="Bassett H."/>
            <person name="Chagne D."/>
            <person name="McCallum J."/>
            <person name="Dzierzon H."/>
            <person name="Deng C."/>
            <person name="Wang Y.Y."/>
            <person name="Barron L."/>
            <person name="Manako K."/>
            <person name="Bowen J."/>
            <person name="Foster T.M."/>
            <person name="Erridge Z.A."/>
            <person name="Tiffin H."/>
            <person name="Waite C.N."/>
            <person name="Davies K.M."/>
            <person name="Grierson E.P."/>
            <person name="Laing W.A."/>
            <person name="Kirk R."/>
            <person name="Chen X."/>
            <person name="Wood M."/>
            <person name="Montefiori M."/>
            <person name="Brummell D.A."/>
            <person name="Schwinn K.E."/>
            <person name="Catanach A."/>
            <person name="Fullerton C."/>
            <person name="Li D."/>
            <person name="Meiyalaghan S."/>
            <person name="Nieuwenhuizen N."/>
            <person name="Read N."/>
            <person name="Prakash R."/>
            <person name="Hunter D."/>
            <person name="Zhang H."/>
            <person name="McKenzie M."/>
            <person name="Knabel M."/>
            <person name="Harris A."/>
            <person name="Allan A.C."/>
            <person name="Gleave A."/>
            <person name="Chen A."/>
            <person name="Janssen B.J."/>
            <person name="Plunkett B."/>
            <person name="Ampomah-Dwamena C."/>
            <person name="Voogd C."/>
            <person name="Leif D."/>
            <person name="Lafferty D."/>
            <person name="Souleyre E.J.F."/>
            <person name="Varkonyi-Gasic E."/>
            <person name="Gambi F."/>
            <person name="Hanley J."/>
            <person name="Yao J.L."/>
            <person name="Cheung J."/>
            <person name="David K.M."/>
            <person name="Warren B."/>
            <person name="Marsh K."/>
            <person name="Snowden K.C."/>
            <person name="Lin-Wang K."/>
            <person name="Brian L."/>
            <person name="Martinez-Sanchez M."/>
            <person name="Wang M."/>
            <person name="Ileperuma N."/>
            <person name="Macnee N."/>
            <person name="Campin R."/>
            <person name="McAtee P."/>
            <person name="Drummond R.S.M."/>
            <person name="Espley R.V."/>
            <person name="Ireland H.S."/>
            <person name="Wu R."/>
            <person name="Atkinson R.G."/>
            <person name="Karunairetnam S."/>
            <person name="Bulley S."/>
            <person name="Chunkath S."/>
            <person name="Hanley Z."/>
            <person name="Storey R."/>
            <person name="Thrimawithana A.H."/>
            <person name="Thomson S."/>
            <person name="David C."/>
            <person name="Testolin R."/>
            <person name="Huang H."/>
            <person name="Hellens R.P."/>
            <person name="Schaffer R.J."/>
        </authorList>
    </citation>
    <scope>NUCLEOTIDE SEQUENCE [LARGE SCALE GENOMIC DNA]</scope>
    <source>
        <strain evidence="8">cv. Red5</strain>
    </source>
</reference>
<dbReference type="Proteomes" id="UP000241394">
    <property type="component" value="Chromosome LG8"/>
</dbReference>
<feature type="domain" description="Late embryogenesis abundant protein LEA-2 subgroup" evidence="6">
    <location>
        <begin position="68"/>
        <end position="168"/>
    </location>
</feature>
<dbReference type="GO" id="GO:0005886">
    <property type="term" value="C:plasma membrane"/>
    <property type="evidence" value="ECO:0007669"/>
    <property type="project" value="TreeGrafter"/>
</dbReference>
<name>A0A2R6RAY6_ACTCC</name>
<organism evidence="7 8">
    <name type="scientific">Actinidia chinensis var. chinensis</name>
    <name type="common">Chinese soft-hair kiwi</name>
    <dbReference type="NCBI Taxonomy" id="1590841"/>
    <lineage>
        <taxon>Eukaryota</taxon>
        <taxon>Viridiplantae</taxon>
        <taxon>Streptophyta</taxon>
        <taxon>Embryophyta</taxon>
        <taxon>Tracheophyta</taxon>
        <taxon>Spermatophyta</taxon>
        <taxon>Magnoliopsida</taxon>
        <taxon>eudicotyledons</taxon>
        <taxon>Gunneridae</taxon>
        <taxon>Pentapetalae</taxon>
        <taxon>asterids</taxon>
        <taxon>Ericales</taxon>
        <taxon>Actinidiaceae</taxon>
        <taxon>Actinidia</taxon>
    </lineage>
</organism>
<evidence type="ECO:0000256" key="3">
    <source>
        <dbReference type="ARBA" id="ARBA00022989"/>
    </source>
</evidence>
<proteinExistence type="predicted"/>
<dbReference type="Gramene" id="PSS24714">
    <property type="protein sequence ID" value="PSS24714"/>
    <property type="gene ID" value="CEY00_Acc09631"/>
</dbReference>
<gene>
    <name evidence="7" type="ORF">CEY00_Acc09631</name>
</gene>
<sequence length="192" mass="21944">MSETKRFTLWLLLIVLLLGFIVFFVWLSMRPRPPTYTIVQFSLPTPDYGNSASPVDQGAQNGMVSFELEVENPNKDSGIYYDDTGLTFYYGQETLGQKTILSSYQKKNSRNQIIDHLNIDSRVWNKLIGAISNATAELKVAVLTKIRYRMWGHTSKHHGINLHGKIPIGSNGKISGKKKKIKLHYNSKKWRK</sequence>
<feature type="transmembrane region" description="Helical" evidence="5">
    <location>
        <begin position="7"/>
        <end position="27"/>
    </location>
</feature>
<comment type="subcellular location">
    <subcellularLocation>
        <location evidence="1">Membrane</location>
        <topology evidence="1">Single-pass membrane protein</topology>
    </subcellularLocation>
</comment>
<evidence type="ECO:0000313" key="8">
    <source>
        <dbReference type="Proteomes" id="UP000241394"/>
    </source>
</evidence>
<keyword evidence="4 5" id="KW-0472">Membrane</keyword>
<keyword evidence="8" id="KW-1185">Reference proteome</keyword>
<dbReference type="EMBL" id="NKQK01000008">
    <property type="protein sequence ID" value="PSS24714.1"/>
    <property type="molecule type" value="Genomic_DNA"/>
</dbReference>
<dbReference type="AlphaFoldDB" id="A0A2R6RAY6"/>
<comment type="caution">
    <text evidence="7">The sequence shown here is derived from an EMBL/GenBank/DDBJ whole genome shotgun (WGS) entry which is preliminary data.</text>
</comment>
<evidence type="ECO:0000313" key="7">
    <source>
        <dbReference type="EMBL" id="PSS24714.1"/>
    </source>
</evidence>
<dbReference type="GO" id="GO:0098542">
    <property type="term" value="P:defense response to other organism"/>
    <property type="evidence" value="ECO:0007669"/>
    <property type="project" value="InterPro"/>
</dbReference>
<evidence type="ECO:0000256" key="2">
    <source>
        <dbReference type="ARBA" id="ARBA00022692"/>
    </source>
</evidence>
<evidence type="ECO:0000259" key="6">
    <source>
        <dbReference type="Pfam" id="PF03168"/>
    </source>
</evidence>
<dbReference type="InterPro" id="IPR004864">
    <property type="entry name" value="LEA_2"/>
</dbReference>
<dbReference type="PANTHER" id="PTHR31415:SF89">
    <property type="entry name" value="PROTEIN NDR1-LIKE"/>
    <property type="match status" value="1"/>
</dbReference>
<dbReference type="OMA" id="CWLLEFS"/>
<reference evidence="7 8" key="1">
    <citation type="submission" date="2017-07" db="EMBL/GenBank/DDBJ databases">
        <title>An improved, manually edited Actinidia chinensis var. chinensis (kiwifruit) genome highlights the challenges associated with draft genomes and gene prediction in plants.</title>
        <authorList>
            <person name="Pilkington S."/>
            <person name="Crowhurst R."/>
            <person name="Hilario E."/>
            <person name="Nardozza S."/>
            <person name="Fraser L."/>
            <person name="Peng Y."/>
            <person name="Gunaseelan K."/>
            <person name="Simpson R."/>
            <person name="Tahir J."/>
            <person name="Deroles S."/>
            <person name="Templeton K."/>
            <person name="Luo Z."/>
            <person name="Davy M."/>
            <person name="Cheng C."/>
            <person name="Mcneilage M."/>
            <person name="Scaglione D."/>
            <person name="Liu Y."/>
            <person name="Zhang Q."/>
            <person name="Datson P."/>
            <person name="De Silva N."/>
            <person name="Gardiner S."/>
            <person name="Bassett H."/>
            <person name="Chagne D."/>
            <person name="Mccallum J."/>
            <person name="Dzierzon H."/>
            <person name="Deng C."/>
            <person name="Wang Y.-Y."/>
            <person name="Barron N."/>
            <person name="Manako K."/>
            <person name="Bowen J."/>
            <person name="Foster T."/>
            <person name="Erridge Z."/>
            <person name="Tiffin H."/>
            <person name="Waite C."/>
            <person name="Davies K."/>
            <person name="Grierson E."/>
            <person name="Laing W."/>
            <person name="Kirk R."/>
            <person name="Chen X."/>
            <person name="Wood M."/>
            <person name="Montefiori M."/>
            <person name="Brummell D."/>
            <person name="Schwinn K."/>
            <person name="Catanach A."/>
            <person name="Fullerton C."/>
            <person name="Li D."/>
            <person name="Meiyalaghan S."/>
            <person name="Nieuwenhuizen N."/>
            <person name="Read N."/>
            <person name="Prakash R."/>
            <person name="Hunter D."/>
            <person name="Zhang H."/>
            <person name="Mckenzie M."/>
            <person name="Knabel M."/>
            <person name="Harris A."/>
            <person name="Allan A."/>
            <person name="Chen A."/>
            <person name="Janssen B."/>
            <person name="Plunkett B."/>
            <person name="Dwamena C."/>
            <person name="Voogd C."/>
            <person name="Leif D."/>
            <person name="Lafferty D."/>
            <person name="Souleyre E."/>
            <person name="Varkonyi-Gasic E."/>
            <person name="Gambi F."/>
            <person name="Hanley J."/>
            <person name="Yao J.-L."/>
            <person name="Cheung J."/>
            <person name="David K."/>
            <person name="Warren B."/>
            <person name="Marsh K."/>
            <person name="Snowden K."/>
            <person name="Lin-Wang K."/>
            <person name="Brian L."/>
            <person name="Martinez-Sanchez M."/>
            <person name="Wang M."/>
            <person name="Ileperuma N."/>
            <person name="Macnee N."/>
            <person name="Campin R."/>
            <person name="Mcatee P."/>
            <person name="Drummond R."/>
            <person name="Espley R."/>
            <person name="Ireland H."/>
            <person name="Wu R."/>
            <person name="Atkinson R."/>
            <person name="Karunairetnam S."/>
            <person name="Bulley S."/>
            <person name="Chunkath S."/>
            <person name="Hanley Z."/>
            <person name="Storey R."/>
            <person name="Thrimawithana A."/>
            <person name="Thomson S."/>
            <person name="David C."/>
            <person name="Testolin R."/>
        </authorList>
    </citation>
    <scope>NUCLEOTIDE SEQUENCE [LARGE SCALE GENOMIC DNA]</scope>
    <source>
        <strain evidence="8">cv. Red5</strain>
        <tissue evidence="7">Young leaf</tissue>
    </source>
</reference>
<evidence type="ECO:0000256" key="4">
    <source>
        <dbReference type="ARBA" id="ARBA00023136"/>
    </source>
</evidence>
<evidence type="ECO:0000256" key="5">
    <source>
        <dbReference type="SAM" id="Phobius"/>
    </source>
</evidence>
<dbReference type="PANTHER" id="PTHR31415">
    <property type="entry name" value="OS05G0367900 PROTEIN"/>
    <property type="match status" value="1"/>
</dbReference>
<dbReference type="GO" id="GO:0009506">
    <property type="term" value="C:plasmodesma"/>
    <property type="evidence" value="ECO:0007669"/>
    <property type="project" value="TreeGrafter"/>
</dbReference>
<dbReference type="Pfam" id="PF03168">
    <property type="entry name" value="LEA_2"/>
    <property type="match status" value="1"/>
</dbReference>
<keyword evidence="3 5" id="KW-1133">Transmembrane helix</keyword>
<dbReference type="InParanoid" id="A0A2R6RAY6"/>
<dbReference type="InterPro" id="IPR044839">
    <property type="entry name" value="NDR1-like"/>
</dbReference>
<dbReference type="STRING" id="1590841.A0A2R6RAY6"/>
<accession>A0A2R6RAY6</accession>